<reference evidence="1 2" key="1">
    <citation type="submission" date="2019-03" db="EMBL/GenBank/DDBJ databases">
        <title>Genomic analyses of the natural microbiome of Caenorhabditis elegans.</title>
        <authorList>
            <person name="Samuel B."/>
        </authorList>
    </citation>
    <scope>NUCLEOTIDE SEQUENCE [LARGE SCALE GENOMIC DNA]</scope>
    <source>
        <strain evidence="1 2">JUb89</strain>
    </source>
</reference>
<evidence type="ECO:0000313" key="1">
    <source>
        <dbReference type="EMBL" id="TCM59881.1"/>
    </source>
</evidence>
<evidence type="ECO:0000313" key="2">
    <source>
        <dbReference type="Proteomes" id="UP000294963"/>
    </source>
</evidence>
<dbReference type="EMBL" id="SLVJ01000037">
    <property type="protein sequence ID" value="TCM59881.1"/>
    <property type="molecule type" value="Genomic_DNA"/>
</dbReference>
<dbReference type="AlphaFoldDB" id="A0A4R1XAW0"/>
<dbReference type="OrthoDB" id="6693650at2"/>
<gene>
    <name evidence="1" type="ORF">EC844_1371</name>
</gene>
<proteinExistence type="predicted"/>
<sequence>MKRTNTIHKKRKLIIITILLILLSYVSYKIILDFQETNETSISFSIKPNSDLKDLRINLYVIKSDSPSEWYTYYKVITVINSGTVLTNFKSKYVLAYEVEGISEFNNLYFSTGLLDNVFSRKEDYSVNYSFQNDFVRMNQATKKYSDLDNIVDLKFYDPNTTLYQITDISDENLLFLQTKSFDELKNVTKIKSEDISKLKHLTNSEKVSLVKIHNAKQFEKPLE</sequence>
<keyword evidence="2" id="KW-1185">Reference proteome</keyword>
<comment type="caution">
    <text evidence="1">The sequence shown here is derived from an EMBL/GenBank/DDBJ whole genome shotgun (WGS) entry which is preliminary data.</text>
</comment>
<protein>
    <submittedName>
        <fullName evidence="1">Uncharacterized protein</fullName>
    </submittedName>
</protein>
<name>A0A4R1XAW0_ACICA</name>
<organism evidence="1 2">
    <name type="scientific">Acinetobacter calcoaceticus</name>
    <dbReference type="NCBI Taxonomy" id="471"/>
    <lineage>
        <taxon>Bacteria</taxon>
        <taxon>Pseudomonadati</taxon>
        <taxon>Pseudomonadota</taxon>
        <taxon>Gammaproteobacteria</taxon>
        <taxon>Moraxellales</taxon>
        <taxon>Moraxellaceae</taxon>
        <taxon>Acinetobacter</taxon>
        <taxon>Acinetobacter calcoaceticus/baumannii complex</taxon>
    </lineage>
</organism>
<dbReference type="Proteomes" id="UP000294963">
    <property type="component" value="Unassembled WGS sequence"/>
</dbReference>
<accession>A0A4R1XAW0</accession>